<keyword evidence="3" id="KW-1185">Reference proteome</keyword>
<feature type="region of interest" description="Disordered" evidence="1">
    <location>
        <begin position="208"/>
        <end position="274"/>
    </location>
</feature>
<dbReference type="AlphaFoldDB" id="D2VLJ5"/>
<evidence type="ECO:0000313" key="2">
    <source>
        <dbReference type="EMBL" id="EFC42399.1"/>
    </source>
</evidence>
<sequence>MKCFMKVSNCDHRKADCVGFVDAHPPSPSVDSEEITWYENQKVLINAIVENPNPNMRYMILYKNAEQSQKEVVVATFSPQSCECVAEFVLDRQIKVANKKLKIVFELVQESLTNSPNSLNSSSTTTSSTSTQQMMRSILLRTTGIYVLTERSYFANKKTQKKVQSAATMQDVPTTTTNIVHNQSTANSPSSFKKSNLATPYVIPQHCYQSSPSNSMSPTNSASSNEYMQDNISPSYNNNQYYQQQPQYHQQPQQQMQQSHYGYPSSPSSGGSISNAIPQNKLASMFNLSPEKAEELFKICSLIFYHDIANTMPETVWIRPSMGIENTLVQVGFNYNNLPKPEDCVGNIQVFFDSGCEKPLDILEPFNIELRNDFGFISFLIPKYNGGDLSRRVKLYHKRRMQHFSGEVGFTYVPPSVVQQIVLDTQGSGGGHGYGNDFFNNFDGSYGGDGNNGGGSSSGGSSNGDGNQGHYNSISDTDFEFFANFPLHLAFARGDFESACNVINERGLPCILESVEGKLCLDLSVKYNRRGFNERIVSYLKRLIKKELEGMGFPFDDETDLAQAFSSLNIKKPQPSKVQETSIPECAFLNYDNKELTRWMRDVFISDRIISLLSKKKLTGRKLFEYGKNKLIQMGLSSGSALRIINAAKQECERQHVQETHFINKESTMKLVEESELEKLTEGAKSNLSNVIEKLKRLKAPIASQYFETIGLDLIMKDRFIAKFFKKTLSKKTTMKTQQQMVSQDSTFVKVKVAIYDSSLTQKDSSLEMPTDISVAVIVGPYFIEWRNDFAMVRSEDLLDSAVTFDIATVYGIDTVYSTVEKLAKMCCEWNSTRLFDAKTCNSQHFVSSLIDVLELKKEYTEFFGESLTKSCLKSLSKGENGFKVSLKSSLQSLFTTNTSSSKKDVIFKSLKDLHQFYETVKNGNPEYFETQEGKCDLKLFNLFENSLIRSKKSLPPQQVGTSASAIKKLFELNPPKLQQGIDYNINKLTL</sequence>
<gene>
    <name evidence="2" type="ORF">NAEGRDRAFT_80454</name>
</gene>
<name>D2VLJ5_NAEGR</name>
<dbReference type="EMBL" id="GG738880">
    <property type="protein sequence ID" value="EFC42399.1"/>
    <property type="molecule type" value="Genomic_DNA"/>
</dbReference>
<evidence type="ECO:0000256" key="1">
    <source>
        <dbReference type="SAM" id="MobiDB-lite"/>
    </source>
</evidence>
<dbReference type="VEuPathDB" id="AmoebaDB:NAEGRDRAFT_80454"/>
<evidence type="ECO:0000313" key="3">
    <source>
        <dbReference type="Proteomes" id="UP000006671"/>
    </source>
</evidence>
<reference evidence="2 3" key="1">
    <citation type="journal article" date="2010" name="Cell">
        <title>The genome of Naegleria gruberi illuminates early eukaryotic versatility.</title>
        <authorList>
            <person name="Fritz-Laylin L.K."/>
            <person name="Prochnik S.E."/>
            <person name="Ginger M.L."/>
            <person name="Dacks J.B."/>
            <person name="Carpenter M.L."/>
            <person name="Field M.C."/>
            <person name="Kuo A."/>
            <person name="Paredez A."/>
            <person name="Chapman J."/>
            <person name="Pham J."/>
            <person name="Shu S."/>
            <person name="Neupane R."/>
            <person name="Cipriano M."/>
            <person name="Mancuso J."/>
            <person name="Tu H."/>
            <person name="Salamov A."/>
            <person name="Lindquist E."/>
            <person name="Shapiro H."/>
            <person name="Lucas S."/>
            <person name="Grigoriev I.V."/>
            <person name="Cande W.Z."/>
            <person name="Fulton C."/>
            <person name="Rokhsar D.S."/>
            <person name="Dawson S.C."/>
        </authorList>
    </citation>
    <scope>NUCLEOTIDE SEQUENCE [LARGE SCALE GENOMIC DNA]</scope>
    <source>
        <strain evidence="2 3">NEG-M</strain>
    </source>
</reference>
<dbReference type="RefSeq" id="XP_002675143.1">
    <property type="nucleotide sequence ID" value="XM_002675097.1"/>
</dbReference>
<proteinExistence type="predicted"/>
<protein>
    <submittedName>
        <fullName evidence="2">Uncharacterized protein</fullName>
    </submittedName>
</protein>
<dbReference type="Proteomes" id="UP000006671">
    <property type="component" value="Unassembled WGS sequence"/>
</dbReference>
<dbReference type="InParanoid" id="D2VLJ5"/>
<dbReference type="KEGG" id="ngr:NAEGRDRAFT_80454"/>
<feature type="compositionally biased region" description="Gly residues" evidence="1">
    <location>
        <begin position="450"/>
        <end position="467"/>
    </location>
</feature>
<feature type="compositionally biased region" description="Low complexity" evidence="1">
    <location>
        <begin position="210"/>
        <end position="225"/>
    </location>
</feature>
<feature type="compositionally biased region" description="Low complexity" evidence="1">
    <location>
        <begin position="233"/>
        <end position="274"/>
    </location>
</feature>
<dbReference type="GeneID" id="8863054"/>
<feature type="region of interest" description="Disordered" evidence="1">
    <location>
        <begin position="450"/>
        <end position="469"/>
    </location>
</feature>
<organism evidence="3">
    <name type="scientific">Naegleria gruberi</name>
    <name type="common">Amoeba</name>
    <dbReference type="NCBI Taxonomy" id="5762"/>
    <lineage>
        <taxon>Eukaryota</taxon>
        <taxon>Discoba</taxon>
        <taxon>Heterolobosea</taxon>
        <taxon>Tetramitia</taxon>
        <taxon>Eutetramitia</taxon>
        <taxon>Vahlkampfiidae</taxon>
        <taxon>Naegleria</taxon>
    </lineage>
</organism>
<accession>D2VLJ5</accession>